<gene>
    <name evidence="1" type="ORF">HJG54_15395</name>
</gene>
<protein>
    <submittedName>
        <fullName evidence="1">Uncharacterized protein</fullName>
    </submittedName>
</protein>
<organism evidence="1">
    <name type="scientific">Leptolyngbya sp. NK1-12</name>
    <dbReference type="NCBI Taxonomy" id="2547451"/>
    <lineage>
        <taxon>Bacteria</taxon>
        <taxon>Bacillati</taxon>
        <taxon>Cyanobacteriota</taxon>
        <taxon>Cyanophyceae</taxon>
        <taxon>Leptolyngbyales</taxon>
        <taxon>Leptolyngbyaceae</taxon>
        <taxon>Leptolyngbya group</taxon>
        <taxon>Leptolyngbya</taxon>
    </lineage>
</organism>
<accession>A0AA96WF70</accession>
<proteinExistence type="predicted"/>
<evidence type="ECO:0000313" key="1">
    <source>
        <dbReference type="EMBL" id="WNZ24109.1"/>
    </source>
</evidence>
<dbReference type="EMBL" id="CP053586">
    <property type="protein sequence ID" value="WNZ24109.1"/>
    <property type="molecule type" value="Genomic_DNA"/>
</dbReference>
<dbReference type="RefSeq" id="WP_211620272.1">
    <property type="nucleotide sequence ID" value="NZ_CP053586.1"/>
</dbReference>
<dbReference type="AlphaFoldDB" id="A0AA96WF70"/>
<reference evidence="1" key="1">
    <citation type="submission" date="2020-05" db="EMBL/GenBank/DDBJ databases">
        <authorList>
            <person name="Zhu T."/>
            <person name="Keshari N."/>
            <person name="Lu X."/>
        </authorList>
    </citation>
    <scope>NUCLEOTIDE SEQUENCE</scope>
    <source>
        <strain evidence="1">NK1-12</strain>
    </source>
</reference>
<sequence>MPNLTFDYEKIQKVEFKGSQCNIGVTNFDGTGTALLITDVPAAAGSMIGALSSFQYFVETPAGGGLKPRVYVELTTPVAGGTGFKQAKCTGRIELREFN</sequence>
<name>A0AA96WF70_9CYAN</name>